<dbReference type="InterPro" id="IPR036291">
    <property type="entry name" value="NAD(P)-bd_dom_sf"/>
</dbReference>
<dbReference type="InterPro" id="IPR000683">
    <property type="entry name" value="Gfo/Idh/MocA-like_OxRdtase_N"/>
</dbReference>
<dbReference type="PANTHER" id="PTHR43708">
    <property type="entry name" value="CONSERVED EXPRESSED OXIDOREDUCTASE (EUROFUNG)"/>
    <property type="match status" value="1"/>
</dbReference>
<accession>A0A4S9D135</accession>
<organism evidence="3">
    <name type="scientific">Aureobasidium pullulans</name>
    <name type="common">Black yeast</name>
    <name type="synonym">Pullularia pullulans</name>
    <dbReference type="NCBI Taxonomy" id="5580"/>
    <lineage>
        <taxon>Eukaryota</taxon>
        <taxon>Fungi</taxon>
        <taxon>Dikarya</taxon>
        <taxon>Ascomycota</taxon>
        <taxon>Pezizomycotina</taxon>
        <taxon>Dothideomycetes</taxon>
        <taxon>Dothideomycetidae</taxon>
        <taxon>Dothideales</taxon>
        <taxon>Saccotheciaceae</taxon>
        <taxon>Aureobasidium</taxon>
    </lineage>
</organism>
<dbReference type="Gene3D" id="3.40.50.720">
    <property type="entry name" value="NAD(P)-binding Rossmann-like Domain"/>
    <property type="match status" value="1"/>
</dbReference>
<dbReference type="AlphaFoldDB" id="A0A4S9D135"/>
<sequence length="387" mass="41823">MAPIGVGIIGLSAAGGSWGASAHLPYLKDSTKYKITGVCNSSTESSQKAIDTYGFSADAKAYGSVADMAASSDIDLVVCAVRVDRHYEAMKPALEAGKDCFVEWPLASNVEQATELLQIAERKGVKTMIGLQGQMSPVISRIKDIIEKDKAIGRITGSHVSLAYMLGGKETIEPLEYLNYAETGGNTLVIPFGHLYDSISYTLGELQEVSSTLSIQHPDVVVKSADGSKVVKTIRRTAADHIAMSGLLSSGAQSSAVVHGGQAFPGEPSFLWRIEGEKGVIQVRGDQPFALSMSLDMNVQMQLLETGDVKDIEFTEDKPGPPGNVGRLYEAFADGQYYPDWKWAVKRHAWVDALYKSNETGKHAMVSTNWKKALSRVSMMGQQTYSQ</sequence>
<gene>
    <name evidence="3" type="ORF">D6D13_04012</name>
</gene>
<dbReference type="EMBL" id="QZAS01000011">
    <property type="protein sequence ID" value="THX12957.1"/>
    <property type="molecule type" value="Genomic_DNA"/>
</dbReference>
<evidence type="ECO:0000259" key="2">
    <source>
        <dbReference type="Pfam" id="PF22685"/>
    </source>
</evidence>
<dbReference type="GO" id="GO:0000166">
    <property type="term" value="F:nucleotide binding"/>
    <property type="evidence" value="ECO:0007669"/>
    <property type="project" value="InterPro"/>
</dbReference>
<feature type="domain" description="Gal80p-like C-terminal" evidence="2">
    <location>
        <begin position="137"/>
        <end position="285"/>
    </location>
</feature>
<dbReference type="Pfam" id="PF22685">
    <property type="entry name" value="Gal80p_C-like"/>
    <property type="match status" value="1"/>
</dbReference>
<reference evidence="3" key="1">
    <citation type="submission" date="2018-10" db="EMBL/GenBank/DDBJ databases">
        <title>Fifty Aureobasidium pullulans genomes reveal a recombining polyextremotolerant generalist.</title>
        <authorList>
            <person name="Gostincar C."/>
            <person name="Turk M."/>
            <person name="Zajc J."/>
            <person name="Gunde-Cimerman N."/>
        </authorList>
    </citation>
    <scope>NUCLEOTIDE SEQUENCE [LARGE SCALE GENOMIC DNA]</scope>
    <source>
        <strain evidence="3">EXF-10085</strain>
    </source>
</reference>
<dbReference type="SUPFAM" id="SSF51735">
    <property type="entry name" value="NAD(P)-binding Rossmann-fold domains"/>
    <property type="match status" value="1"/>
</dbReference>
<dbReference type="SUPFAM" id="SSF55347">
    <property type="entry name" value="Glyceraldehyde-3-phosphate dehydrogenase-like, C-terminal domain"/>
    <property type="match status" value="1"/>
</dbReference>
<dbReference type="Pfam" id="PF01408">
    <property type="entry name" value="GFO_IDH_MocA"/>
    <property type="match status" value="1"/>
</dbReference>
<dbReference type="Gene3D" id="3.30.360.10">
    <property type="entry name" value="Dihydrodipicolinate Reductase, domain 2"/>
    <property type="match status" value="1"/>
</dbReference>
<proteinExistence type="predicted"/>
<dbReference type="InterPro" id="IPR051317">
    <property type="entry name" value="Gfo/Idh/MocA_oxidoreduct"/>
</dbReference>
<evidence type="ECO:0000313" key="3">
    <source>
        <dbReference type="EMBL" id="THX12957.1"/>
    </source>
</evidence>
<feature type="domain" description="Gfo/Idh/MocA-like oxidoreductase N-terminal" evidence="1">
    <location>
        <begin position="5"/>
        <end position="130"/>
    </location>
</feature>
<evidence type="ECO:0000259" key="1">
    <source>
        <dbReference type="Pfam" id="PF01408"/>
    </source>
</evidence>
<name>A0A4S9D135_AURPU</name>
<comment type="caution">
    <text evidence="3">The sequence shown here is derived from an EMBL/GenBank/DDBJ whole genome shotgun (WGS) entry which is preliminary data.</text>
</comment>
<dbReference type="InterPro" id="IPR055080">
    <property type="entry name" value="Gal80p-like_C"/>
</dbReference>
<dbReference type="PANTHER" id="PTHR43708:SF1">
    <property type="entry name" value="GALACTOSE_LACTOSE METABOLISM REGULATORY PROTEIN GAL80"/>
    <property type="match status" value="1"/>
</dbReference>
<protein>
    <submittedName>
        <fullName evidence="3">NAD(P)-binding protein</fullName>
    </submittedName>
</protein>